<sequence length="607" mass="70413">MNLCFKGYIDDFLNIDKDSWILEMKNNFFKIYKLSLSNMQITAWKDCFDNLKEALKVFQSKRYYIIFEYRLSHEGGRRPDVIILSKNCVCVLEFKMKNSYNLADVDQVFAYCRDIKEYHYESRNIEVVPILVPTLKKGFCKEKNSFSICSPDKLPYKLEECLNIEVDDDFVLNWINSKYEPLPTIVDAARAVMKNEPLPYIKKVNSTGIPNAINFLKDVANKAKKNKEHTLVLVTGVPGAGKTFLGLDFVYKVRESNKLNSIYLSGNGPLVKVLQNALGSKVFVRDLHLEIDEFLHKKNSCFDKNIIVFDEGQRIWNEERIYKKYKISNKTEADIMIGMIESSVDWSVLVVLVGEGQEINSGELNGVIQWSKAIDEKWKVICPDKISKYFNSNAIIKDNNRNLLDLTISLRSHLAGDVSKFINFIISGDFEKASALKDNISKQGFRMIISRNLERAKRYCLERYRSDISKRYGILTSSKAKNLNKYVDNSFNATKDVKFGWWYNNPRGKEGSCCNLNEIVTEFGCQGLEIDMPIICWGDDMKLSNKKWIEYNKYKDYEDPVNLYRRNSYRVLLTRGRDGFIIFIPPESKELDSVYNMFKQIGLYELV</sequence>
<dbReference type="Proteomes" id="UP001292368">
    <property type="component" value="Unassembled WGS sequence"/>
</dbReference>
<feature type="domain" description="Schlafen group 3-like DNA/RNA helicase" evidence="1">
    <location>
        <begin position="230"/>
        <end position="585"/>
    </location>
</feature>
<organism evidence="2 3">
    <name type="scientific">Clostridium perfringens</name>
    <dbReference type="NCBI Taxonomy" id="1502"/>
    <lineage>
        <taxon>Bacteria</taxon>
        <taxon>Bacillati</taxon>
        <taxon>Bacillota</taxon>
        <taxon>Clostridia</taxon>
        <taxon>Eubacteriales</taxon>
        <taxon>Clostridiaceae</taxon>
        <taxon>Clostridium</taxon>
    </lineage>
</organism>
<dbReference type="EMBL" id="WNVM01000002">
    <property type="protein sequence ID" value="MDZ5008229.1"/>
    <property type="molecule type" value="Genomic_DNA"/>
</dbReference>
<accession>A0AAW9INK5</accession>
<dbReference type="SUPFAM" id="SSF52540">
    <property type="entry name" value="P-loop containing nucleoside triphosphate hydrolases"/>
    <property type="match status" value="2"/>
</dbReference>
<dbReference type="Gene3D" id="3.40.50.300">
    <property type="entry name" value="P-loop containing nucleotide triphosphate hydrolases"/>
    <property type="match status" value="1"/>
</dbReference>
<dbReference type="RefSeq" id="WP_322381443.1">
    <property type="nucleotide sequence ID" value="NZ_JAXAXC010000001.1"/>
</dbReference>
<protein>
    <submittedName>
        <fullName evidence="2">DUF2075 domain-containing protein</fullName>
    </submittedName>
</protein>
<evidence type="ECO:0000313" key="2">
    <source>
        <dbReference type="EMBL" id="MDZ5008229.1"/>
    </source>
</evidence>
<evidence type="ECO:0000259" key="1">
    <source>
        <dbReference type="Pfam" id="PF09848"/>
    </source>
</evidence>
<dbReference type="AlphaFoldDB" id="A0AAW9INK5"/>
<dbReference type="Pfam" id="PF09848">
    <property type="entry name" value="SLFN-g3_helicase"/>
    <property type="match status" value="1"/>
</dbReference>
<reference evidence="2" key="1">
    <citation type="submission" date="2019-11" db="EMBL/GenBank/DDBJ databases">
        <title>Characterization of Clostridium perfringens isolates from swine manure treated agricultural soils.</title>
        <authorList>
            <person name="Wushke S.T."/>
        </authorList>
    </citation>
    <scope>NUCLEOTIDE SEQUENCE</scope>
    <source>
        <strain evidence="2">V2</strain>
    </source>
</reference>
<gene>
    <name evidence="2" type="ORF">GNF77_04750</name>
</gene>
<comment type="caution">
    <text evidence="2">The sequence shown here is derived from an EMBL/GenBank/DDBJ whole genome shotgun (WGS) entry which is preliminary data.</text>
</comment>
<evidence type="ECO:0000313" key="3">
    <source>
        <dbReference type="Proteomes" id="UP001292368"/>
    </source>
</evidence>
<proteinExistence type="predicted"/>
<dbReference type="InterPro" id="IPR018647">
    <property type="entry name" value="SLFN_3-like_DNA/RNA_helicase"/>
</dbReference>
<name>A0AAW9INK5_CLOPF</name>
<dbReference type="InterPro" id="IPR027417">
    <property type="entry name" value="P-loop_NTPase"/>
</dbReference>